<dbReference type="EMBL" id="JAMQOL010000001">
    <property type="protein sequence ID" value="MCM4076027.1"/>
    <property type="molecule type" value="Genomic_DNA"/>
</dbReference>
<reference evidence="1 2" key="1">
    <citation type="submission" date="2022-06" db="EMBL/GenBank/DDBJ databases">
        <title>Actinoplanes abujensis sp. nov., isolated from Nigerian arid soil.</title>
        <authorList>
            <person name="Ding P."/>
        </authorList>
    </citation>
    <scope>NUCLEOTIDE SEQUENCE [LARGE SCALE GENOMIC DNA]</scope>
    <source>
        <strain evidence="2">TRM88002</strain>
        <plasmid evidence="1">p1</plasmid>
    </source>
</reference>
<sequence length="139" mass="14577">MTTIPFGAQLVGRTEKALNALLERSLSGTGLTEPQWVALTLTMTAEGADPAARVAHALRVDENTARRRLAELATAGLVQPALGGVLEPTALGRILWNNVRTETATIADSLWGNLPEGDREAAARVLNAVLTRADAALAA</sequence>
<organism evidence="1 2">
    <name type="scientific">Paractinoplanes hotanensis</name>
    <dbReference type="NCBI Taxonomy" id="2906497"/>
    <lineage>
        <taxon>Bacteria</taxon>
        <taxon>Bacillati</taxon>
        <taxon>Actinomycetota</taxon>
        <taxon>Actinomycetes</taxon>
        <taxon>Micromonosporales</taxon>
        <taxon>Micromonosporaceae</taxon>
        <taxon>Paractinoplanes</taxon>
    </lineage>
</organism>
<dbReference type="Proteomes" id="UP001523216">
    <property type="component" value="Unassembled WGS sequence"/>
</dbReference>
<evidence type="ECO:0008006" key="3">
    <source>
        <dbReference type="Google" id="ProtNLM"/>
    </source>
</evidence>
<dbReference type="RefSeq" id="WP_251796051.1">
    <property type="nucleotide sequence ID" value="NZ_JAMQOL010000001.1"/>
</dbReference>
<dbReference type="InterPro" id="IPR036388">
    <property type="entry name" value="WH-like_DNA-bd_sf"/>
</dbReference>
<accession>A0ABT0XQH6</accession>
<proteinExistence type="predicted"/>
<dbReference type="Gene3D" id="1.10.10.10">
    <property type="entry name" value="Winged helix-like DNA-binding domain superfamily/Winged helix DNA-binding domain"/>
    <property type="match status" value="1"/>
</dbReference>
<keyword evidence="1" id="KW-0614">Plasmid</keyword>
<evidence type="ECO:0000313" key="2">
    <source>
        <dbReference type="Proteomes" id="UP001523216"/>
    </source>
</evidence>
<name>A0ABT0XQH6_9ACTN</name>
<geneLocation type="plasmid" evidence="1">
    <name>p1</name>
</geneLocation>
<dbReference type="InterPro" id="IPR036390">
    <property type="entry name" value="WH_DNA-bd_sf"/>
</dbReference>
<dbReference type="SUPFAM" id="SSF46785">
    <property type="entry name" value="Winged helix' DNA-binding domain"/>
    <property type="match status" value="1"/>
</dbReference>
<evidence type="ECO:0000313" key="1">
    <source>
        <dbReference type="EMBL" id="MCM4076027.1"/>
    </source>
</evidence>
<protein>
    <recommendedName>
        <fullName evidence="3">MarR family transcriptional regulator</fullName>
    </recommendedName>
</protein>
<gene>
    <name evidence="1" type="ORF">LXN57_00435</name>
</gene>
<keyword evidence="2" id="KW-1185">Reference proteome</keyword>
<comment type="caution">
    <text evidence="1">The sequence shown here is derived from an EMBL/GenBank/DDBJ whole genome shotgun (WGS) entry which is preliminary data.</text>
</comment>